<dbReference type="SUPFAM" id="SSF47323">
    <property type="entry name" value="Anticodon-binding domain of a subclass of class I aminoacyl-tRNA synthetases"/>
    <property type="match status" value="1"/>
</dbReference>
<dbReference type="InterPro" id="IPR010978">
    <property type="entry name" value="tRNA-bd_arm"/>
</dbReference>
<dbReference type="FunFam" id="3.40.50.620:FF:000098">
    <property type="entry name" value="Valine--tRNA ligase"/>
    <property type="match status" value="1"/>
</dbReference>
<organism evidence="15">
    <name type="scientific">Eiseniibacteriota bacterium</name>
    <dbReference type="NCBI Taxonomy" id="2212470"/>
    <lineage>
        <taxon>Bacteria</taxon>
        <taxon>Candidatus Eiseniibacteriota</taxon>
    </lineage>
</organism>
<evidence type="ECO:0000256" key="5">
    <source>
        <dbReference type="ARBA" id="ARBA00022840"/>
    </source>
</evidence>
<evidence type="ECO:0000256" key="8">
    <source>
        <dbReference type="ARBA" id="ARBA00023146"/>
    </source>
</evidence>
<dbReference type="PANTHER" id="PTHR11946:SF93">
    <property type="entry name" value="VALINE--TRNA LIGASE, CHLOROPLASTIC_MITOCHONDRIAL 2"/>
    <property type="match status" value="1"/>
</dbReference>
<feature type="domain" description="Methionyl/Valyl/Leucyl/Isoleucyl-tRNA synthetase anticodon-binding" evidence="13">
    <location>
        <begin position="464"/>
        <end position="611"/>
    </location>
</feature>
<dbReference type="PANTHER" id="PTHR11946">
    <property type="entry name" value="VALYL-TRNA SYNTHETASES"/>
    <property type="match status" value="1"/>
</dbReference>
<dbReference type="SUPFAM" id="SSF50677">
    <property type="entry name" value="ValRS/IleRS/LeuRS editing domain"/>
    <property type="match status" value="1"/>
</dbReference>
<dbReference type="InterPro" id="IPR009008">
    <property type="entry name" value="Val/Leu/Ile-tRNA-synth_edit"/>
</dbReference>
<dbReference type="InterPro" id="IPR002303">
    <property type="entry name" value="Valyl-tRNA_ligase"/>
</dbReference>
<evidence type="ECO:0000256" key="2">
    <source>
        <dbReference type="ARBA" id="ARBA00022490"/>
    </source>
</evidence>
<dbReference type="EMBL" id="DSEC01000184">
    <property type="protein sequence ID" value="HER43332.1"/>
    <property type="molecule type" value="Genomic_DNA"/>
</dbReference>
<evidence type="ECO:0000313" key="15">
    <source>
        <dbReference type="EMBL" id="HER43332.1"/>
    </source>
</evidence>
<sequence>GLIYRGRYIVNWCPRCGTAISDEEVEFREEDSKLWYIAYPFIDGSGEVVVGTTRPETMLGDVAVAMSPEHARAKELDGRMVRLPLTDRGIPVILDEAVDPEFGTGFLKVTPAHDATDFEIGLRHGLDPFIVIGSDGMMNERAGAFAGMDISSARQAVLGELEKQGLLRKTEDYRHAVGHHDRCGDPIEPYVSKQWFLRMDSLAAPAIDAVKDGEIVFSPERWKNIYLSWMEGIRDWCISRQLWWGHRIPVWYCDACGTEMVAREDPAECAGCGSKEIRQDEDVLDTWFSSWLWTFSTMGWPEETDELRKFHPTDVLVTGGDIIFFWVARMIMASIEFTGEIPFSDVYITGIVRDNQGRKMSKSLGNSPDMIDIIDRHGADAFRFSLMMLSPPGQDLLFDEKKVEVGRHFANKIWNAARFVLSQEEGEGLFAEDGLRTAPDCLTGLFEILFGSPPSGSFETGWEDEWIASRLAARMEEYSAAIGSYRFDEASRTIYEFFWHEFCDWYLEFSKPALRGGGDRARGAALAARTVLAASMVMLHPVMPFISEEIWSMLSPGAPLLAGFHFRGLPAGMRDAGLDADVSLMMEIVTSVRNIRQSFNIPYQKELSVVINTEEGSGLSASIGRFRSQIMGMAGIGDLVVADGAEKPAGSAAAGLTRLEIYVPLGGVVDLGAEKERFTREIEKLRVECAKIEQRLGDEKFTRRAPADVVARERERFGEMEDRRKRLERILEDLA</sequence>
<keyword evidence="2" id="KW-0963">Cytoplasm</keyword>
<dbReference type="Pfam" id="PF10458">
    <property type="entry name" value="Val_tRNA-synt_C"/>
    <property type="match status" value="1"/>
</dbReference>
<dbReference type="InterPro" id="IPR002300">
    <property type="entry name" value="aa-tRNA-synth_Ia"/>
</dbReference>
<evidence type="ECO:0000259" key="13">
    <source>
        <dbReference type="Pfam" id="PF08264"/>
    </source>
</evidence>
<feature type="domain" description="Aminoacyl-tRNA synthetase class Ia" evidence="12">
    <location>
        <begin position="1"/>
        <end position="397"/>
    </location>
</feature>
<dbReference type="Gene3D" id="3.90.740.10">
    <property type="entry name" value="Valyl/Leucyl/Isoleucyl-tRNA synthetase, editing domain"/>
    <property type="match status" value="1"/>
</dbReference>
<dbReference type="GO" id="GO:0002161">
    <property type="term" value="F:aminoacyl-tRNA deacylase activity"/>
    <property type="evidence" value="ECO:0007669"/>
    <property type="project" value="InterPro"/>
</dbReference>
<gene>
    <name evidence="15" type="ORF">ENO08_02590</name>
</gene>
<keyword evidence="4" id="KW-0547">Nucleotide-binding</keyword>
<evidence type="ECO:0000259" key="14">
    <source>
        <dbReference type="Pfam" id="PF10458"/>
    </source>
</evidence>
<dbReference type="NCBIfam" id="TIGR00422">
    <property type="entry name" value="valS"/>
    <property type="match status" value="1"/>
</dbReference>
<dbReference type="Gene3D" id="1.10.287.380">
    <property type="entry name" value="Valyl-tRNA synthetase, C-terminal domain"/>
    <property type="match status" value="1"/>
</dbReference>
<feature type="domain" description="Valyl-tRNA synthetase tRNA-binding arm" evidence="14">
    <location>
        <begin position="670"/>
        <end position="734"/>
    </location>
</feature>
<evidence type="ECO:0000256" key="7">
    <source>
        <dbReference type="ARBA" id="ARBA00023054"/>
    </source>
</evidence>
<dbReference type="GO" id="GO:0006438">
    <property type="term" value="P:valyl-tRNA aminoacylation"/>
    <property type="evidence" value="ECO:0007669"/>
    <property type="project" value="UniProtKB-UniRule"/>
</dbReference>
<dbReference type="InterPro" id="IPR013155">
    <property type="entry name" value="M/V/L/I-tRNA-synth_anticd-bd"/>
</dbReference>
<dbReference type="SUPFAM" id="SSF52374">
    <property type="entry name" value="Nucleotidylyl transferase"/>
    <property type="match status" value="1"/>
</dbReference>
<accession>A0A7V2AU65</accession>
<dbReference type="NCBIfam" id="NF004349">
    <property type="entry name" value="PRK05729.1"/>
    <property type="match status" value="1"/>
</dbReference>
<keyword evidence="8" id="KW-0030">Aminoacyl-tRNA synthetase</keyword>
<dbReference type="GO" id="GO:0005524">
    <property type="term" value="F:ATP binding"/>
    <property type="evidence" value="ECO:0007669"/>
    <property type="project" value="UniProtKB-KW"/>
</dbReference>
<dbReference type="Pfam" id="PF08264">
    <property type="entry name" value="Anticodon_1"/>
    <property type="match status" value="1"/>
</dbReference>
<evidence type="ECO:0000256" key="4">
    <source>
        <dbReference type="ARBA" id="ARBA00022741"/>
    </source>
</evidence>
<keyword evidence="7 11" id="KW-0175">Coiled coil</keyword>
<dbReference type="InterPro" id="IPR037118">
    <property type="entry name" value="Val-tRNA_synth_C_sf"/>
</dbReference>
<reference evidence="15" key="1">
    <citation type="journal article" date="2020" name="mSystems">
        <title>Genome- and Community-Level Interaction Insights into Carbon Utilization and Element Cycling Functions of Hydrothermarchaeota in Hydrothermal Sediment.</title>
        <authorList>
            <person name="Zhou Z."/>
            <person name="Liu Y."/>
            <person name="Xu W."/>
            <person name="Pan J."/>
            <person name="Luo Z.H."/>
            <person name="Li M."/>
        </authorList>
    </citation>
    <scope>NUCLEOTIDE SEQUENCE [LARGE SCALE GENOMIC DNA]</scope>
    <source>
        <strain evidence="15">SpSt-1233</strain>
    </source>
</reference>
<dbReference type="Gene3D" id="1.10.730.10">
    <property type="entry name" value="Isoleucyl-tRNA Synthetase, Domain 1"/>
    <property type="match status" value="1"/>
</dbReference>
<proteinExistence type="predicted"/>
<evidence type="ECO:0000259" key="12">
    <source>
        <dbReference type="Pfam" id="PF00133"/>
    </source>
</evidence>
<keyword evidence="6" id="KW-0648">Protein biosynthesis</keyword>
<dbReference type="SUPFAM" id="SSF46589">
    <property type="entry name" value="tRNA-binding arm"/>
    <property type="match status" value="1"/>
</dbReference>
<dbReference type="Proteomes" id="UP000886069">
    <property type="component" value="Unassembled WGS sequence"/>
</dbReference>
<keyword evidence="5" id="KW-0067">ATP-binding</keyword>
<evidence type="ECO:0000256" key="3">
    <source>
        <dbReference type="ARBA" id="ARBA00022598"/>
    </source>
</evidence>
<dbReference type="PRINTS" id="PR00986">
    <property type="entry name" value="TRNASYNTHVAL"/>
</dbReference>
<keyword evidence="3 15" id="KW-0436">Ligase</keyword>
<evidence type="ECO:0000256" key="10">
    <source>
        <dbReference type="NCBIfam" id="TIGR00422"/>
    </source>
</evidence>
<dbReference type="GO" id="GO:0005829">
    <property type="term" value="C:cytosol"/>
    <property type="evidence" value="ECO:0007669"/>
    <property type="project" value="TreeGrafter"/>
</dbReference>
<comment type="caution">
    <text evidence="15">The sequence shown here is derived from an EMBL/GenBank/DDBJ whole genome shotgun (WGS) entry which is preliminary data.</text>
</comment>
<evidence type="ECO:0000256" key="11">
    <source>
        <dbReference type="SAM" id="Coils"/>
    </source>
</evidence>
<dbReference type="Pfam" id="PF00133">
    <property type="entry name" value="tRNA-synt_1"/>
    <property type="match status" value="1"/>
</dbReference>
<evidence type="ECO:0000256" key="9">
    <source>
        <dbReference type="ARBA" id="ARBA00047552"/>
    </source>
</evidence>
<dbReference type="InterPro" id="IPR019499">
    <property type="entry name" value="Val-tRNA_synth_tRNA-bd"/>
</dbReference>
<dbReference type="Gene3D" id="3.40.50.620">
    <property type="entry name" value="HUPs"/>
    <property type="match status" value="2"/>
</dbReference>
<evidence type="ECO:0000256" key="6">
    <source>
        <dbReference type="ARBA" id="ARBA00022917"/>
    </source>
</evidence>
<dbReference type="EC" id="6.1.1.9" evidence="1 10"/>
<dbReference type="InterPro" id="IPR009080">
    <property type="entry name" value="tRNAsynth_Ia_anticodon-bd"/>
</dbReference>
<feature type="coiled-coil region" evidence="11">
    <location>
        <begin position="668"/>
        <end position="730"/>
    </location>
</feature>
<protein>
    <recommendedName>
        <fullName evidence="1 10">Valine--tRNA ligase</fullName>
        <ecNumber evidence="1 10">6.1.1.9</ecNumber>
    </recommendedName>
</protein>
<comment type="catalytic activity">
    <reaction evidence="9">
        <text>tRNA(Val) + L-valine + ATP = L-valyl-tRNA(Val) + AMP + diphosphate</text>
        <dbReference type="Rhea" id="RHEA:10704"/>
        <dbReference type="Rhea" id="RHEA-COMP:9672"/>
        <dbReference type="Rhea" id="RHEA-COMP:9708"/>
        <dbReference type="ChEBI" id="CHEBI:30616"/>
        <dbReference type="ChEBI" id="CHEBI:33019"/>
        <dbReference type="ChEBI" id="CHEBI:57762"/>
        <dbReference type="ChEBI" id="CHEBI:78442"/>
        <dbReference type="ChEBI" id="CHEBI:78537"/>
        <dbReference type="ChEBI" id="CHEBI:456215"/>
        <dbReference type="EC" id="6.1.1.9"/>
    </reaction>
</comment>
<dbReference type="InterPro" id="IPR033705">
    <property type="entry name" value="Anticodon_Ia_Val"/>
</dbReference>
<dbReference type="AlphaFoldDB" id="A0A7V2AU65"/>
<feature type="non-terminal residue" evidence="15">
    <location>
        <position position="1"/>
    </location>
</feature>
<dbReference type="CDD" id="cd07962">
    <property type="entry name" value="Anticodon_Ia_Val"/>
    <property type="match status" value="1"/>
</dbReference>
<dbReference type="GO" id="GO:0004832">
    <property type="term" value="F:valine-tRNA ligase activity"/>
    <property type="evidence" value="ECO:0007669"/>
    <property type="project" value="UniProtKB-UniRule"/>
</dbReference>
<name>A0A7V2AU65_UNCEI</name>
<evidence type="ECO:0000256" key="1">
    <source>
        <dbReference type="ARBA" id="ARBA00013169"/>
    </source>
</evidence>
<dbReference type="InterPro" id="IPR014729">
    <property type="entry name" value="Rossmann-like_a/b/a_fold"/>
</dbReference>